<reference evidence="2" key="1">
    <citation type="submission" date="2016-10" db="EMBL/GenBank/DDBJ databases">
        <authorList>
            <person name="Varghese N."/>
            <person name="Submissions S."/>
        </authorList>
    </citation>
    <scope>NUCLEOTIDE SEQUENCE [LARGE SCALE GENOMIC DNA]</scope>
    <source>
        <strain evidence="2">Nm76</strain>
    </source>
</reference>
<name>A0A1H8VFC0_9PROT</name>
<accession>A0A1H8VFC0</accession>
<protein>
    <submittedName>
        <fullName evidence="1">Uncharacterized protein</fullName>
    </submittedName>
</protein>
<evidence type="ECO:0000313" key="1">
    <source>
        <dbReference type="EMBL" id="SEP14089.1"/>
    </source>
</evidence>
<dbReference type="AlphaFoldDB" id="A0A1H8VFC0"/>
<proteinExistence type="predicted"/>
<keyword evidence="2" id="KW-1185">Reference proteome</keyword>
<sequence>MRWLDECQIIRRYSKEEYPKLVVGYKGIAGGWLQLPKNVSLVEVLAIAMGFVMNNRGFGAYISLSATEGVRVQLPYGINSPKEYPHIWVYNPYL</sequence>
<dbReference type="EMBL" id="FODO01000055">
    <property type="protein sequence ID" value="SEP14089.1"/>
    <property type="molecule type" value="Genomic_DNA"/>
</dbReference>
<gene>
    <name evidence="1" type="ORF">SAMN05216333_1552</name>
</gene>
<organism evidence="1 2">
    <name type="scientific">Nitrosomonas oligotropha</name>
    <dbReference type="NCBI Taxonomy" id="42354"/>
    <lineage>
        <taxon>Bacteria</taxon>
        <taxon>Pseudomonadati</taxon>
        <taxon>Pseudomonadota</taxon>
        <taxon>Betaproteobacteria</taxon>
        <taxon>Nitrosomonadales</taxon>
        <taxon>Nitrosomonadaceae</taxon>
        <taxon>Nitrosomonas</taxon>
    </lineage>
</organism>
<dbReference type="RefSeq" id="WP_143027008.1">
    <property type="nucleotide sequence ID" value="NZ_FODO01000055.1"/>
</dbReference>
<dbReference type="Proteomes" id="UP000198814">
    <property type="component" value="Unassembled WGS sequence"/>
</dbReference>
<evidence type="ECO:0000313" key="2">
    <source>
        <dbReference type="Proteomes" id="UP000198814"/>
    </source>
</evidence>